<comment type="caution">
    <text evidence="2">The sequence shown here is derived from an EMBL/GenBank/DDBJ whole genome shotgun (WGS) entry which is preliminary data.</text>
</comment>
<feature type="transmembrane region" description="Helical" evidence="1">
    <location>
        <begin position="132"/>
        <end position="151"/>
    </location>
</feature>
<protein>
    <submittedName>
        <fullName evidence="2">Uncharacterized protein</fullName>
    </submittedName>
</protein>
<dbReference type="Proteomes" id="UP000037510">
    <property type="component" value="Unassembled WGS sequence"/>
</dbReference>
<keyword evidence="1" id="KW-0472">Membrane</keyword>
<accession>A0A0L7LJZ1</accession>
<evidence type="ECO:0000256" key="1">
    <source>
        <dbReference type="SAM" id="Phobius"/>
    </source>
</evidence>
<dbReference type="AlphaFoldDB" id="A0A0L7LJZ1"/>
<evidence type="ECO:0000313" key="2">
    <source>
        <dbReference type="EMBL" id="KOB75521.1"/>
    </source>
</evidence>
<keyword evidence="3" id="KW-1185">Reference proteome</keyword>
<dbReference type="InterPro" id="IPR052728">
    <property type="entry name" value="O2_lipid_transport_reg"/>
</dbReference>
<keyword evidence="1" id="KW-0812">Transmembrane</keyword>
<dbReference type="PANTHER" id="PTHR11161">
    <property type="entry name" value="O-ACYLTRANSFERASE"/>
    <property type="match status" value="1"/>
</dbReference>
<proteinExistence type="predicted"/>
<dbReference type="EMBL" id="JTDY01000895">
    <property type="protein sequence ID" value="KOB75521.1"/>
    <property type="molecule type" value="Genomic_DNA"/>
</dbReference>
<dbReference type="PANTHER" id="PTHR11161:SF72">
    <property type="entry name" value="FI21449P1"/>
    <property type="match status" value="1"/>
</dbReference>
<feature type="transmembrane region" description="Helical" evidence="1">
    <location>
        <begin position="20"/>
        <end position="41"/>
    </location>
</feature>
<gene>
    <name evidence="2" type="ORF">OBRU01_07346</name>
</gene>
<sequence length="193" mass="21364">MASEGVLRTMFAGSKTLTLLYLPMWMNLPGYVGGVATAFLYQYTQLEGVKLKQKKPPRWAAAVYAALDRTLVAVFFNVFLLGCISQCRSGFRSLLCWRGFHVMGRLSYCVFIVHFIVLRLTVSLLITSSVLSYIASIPLCLLVELPALQLWKAVTGEDSPRPAPAPALTPPQPASDFKPLDLLANVLMRRPDV</sequence>
<evidence type="ECO:0000313" key="3">
    <source>
        <dbReference type="Proteomes" id="UP000037510"/>
    </source>
</evidence>
<name>A0A0L7LJZ1_OPEBR</name>
<reference evidence="2 3" key="1">
    <citation type="journal article" date="2015" name="Genome Biol. Evol.">
        <title>The genome of winter moth (Operophtera brumata) provides a genomic perspective on sexual dimorphism and phenology.</title>
        <authorList>
            <person name="Derks M.F."/>
            <person name="Smit S."/>
            <person name="Salis L."/>
            <person name="Schijlen E."/>
            <person name="Bossers A."/>
            <person name="Mateman C."/>
            <person name="Pijl A.S."/>
            <person name="de Ridder D."/>
            <person name="Groenen M.A."/>
            <person name="Visser M.E."/>
            <person name="Megens H.J."/>
        </authorList>
    </citation>
    <scope>NUCLEOTIDE SEQUENCE [LARGE SCALE GENOMIC DNA]</scope>
    <source>
        <strain evidence="2">WM2013NL</strain>
        <tissue evidence="2">Head and thorax</tissue>
    </source>
</reference>
<organism evidence="2 3">
    <name type="scientific">Operophtera brumata</name>
    <name type="common">Winter moth</name>
    <name type="synonym">Phalaena brumata</name>
    <dbReference type="NCBI Taxonomy" id="104452"/>
    <lineage>
        <taxon>Eukaryota</taxon>
        <taxon>Metazoa</taxon>
        <taxon>Ecdysozoa</taxon>
        <taxon>Arthropoda</taxon>
        <taxon>Hexapoda</taxon>
        <taxon>Insecta</taxon>
        <taxon>Pterygota</taxon>
        <taxon>Neoptera</taxon>
        <taxon>Endopterygota</taxon>
        <taxon>Lepidoptera</taxon>
        <taxon>Glossata</taxon>
        <taxon>Ditrysia</taxon>
        <taxon>Geometroidea</taxon>
        <taxon>Geometridae</taxon>
        <taxon>Larentiinae</taxon>
        <taxon>Operophtera</taxon>
    </lineage>
</organism>
<feature type="transmembrane region" description="Helical" evidence="1">
    <location>
        <begin position="61"/>
        <end position="85"/>
    </location>
</feature>
<keyword evidence="1" id="KW-1133">Transmembrane helix</keyword>